<sequence>MPDVIDLSTKLASFDEAWQPRTVGLYNGHDLMVAKLRGEYHWHVHPDTDDFFLVVKGEMEIDLDDGTTVSLSAGQLYVVPRGVSHRPRAAQEAHILLIEPTGTPNSGDPATAAQRRVISP</sequence>
<dbReference type="Gene3D" id="2.60.120.10">
    <property type="entry name" value="Jelly Rolls"/>
    <property type="match status" value="1"/>
</dbReference>
<organism evidence="3 4">
    <name type="scientific">Duganella lactea</name>
    <dbReference type="NCBI Taxonomy" id="2692173"/>
    <lineage>
        <taxon>Bacteria</taxon>
        <taxon>Pseudomonadati</taxon>
        <taxon>Pseudomonadota</taxon>
        <taxon>Betaproteobacteria</taxon>
        <taxon>Burkholderiales</taxon>
        <taxon>Oxalobacteraceae</taxon>
        <taxon>Telluria group</taxon>
        <taxon>Duganella</taxon>
    </lineage>
</organism>
<evidence type="ECO:0000313" key="3">
    <source>
        <dbReference type="EMBL" id="MYM81616.1"/>
    </source>
</evidence>
<dbReference type="PANTHER" id="PTHR36114">
    <property type="entry name" value="16.7 KDA PROTEIN IN WHIE LOCUS"/>
    <property type="match status" value="1"/>
</dbReference>
<evidence type="ECO:0000313" key="4">
    <source>
        <dbReference type="Proteomes" id="UP000474565"/>
    </source>
</evidence>
<evidence type="ECO:0000256" key="1">
    <source>
        <dbReference type="SAM" id="MobiDB-lite"/>
    </source>
</evidence>
<proteinExistence type="predicted"/>
<dbReference type="SUPFAM" id="SSF51182">
    <property type="entry name" value="RmlC-like cupins"/>
    <property type="match status" value="1"/>
</dbReference>
<dbReference type="InterPro" id="IPR014710">
    <property type="entry name" value="RmlC-like_jellyroll"/>
</dbReference>
<dbReference type="RefSeq" id="WP_161018782.1">
    <property type="nucleotide sequence ID" value="NZ_WWCP01000004.1"/>
</dbReference>
<feature type="domain" description="Cupin type-2" evidence="2">
    <location>
        <begin position="39"/>
        <end position="97"/>
    </location>
</feature>
<dbReference type="CDD" id="cd02226">
    <property type="entry name" value="cupin_YdbB-like"/>
    <property type="match status" value="1"/>
</dbReference>
<dbReference type="PANTHER" id="PTHR36114:SF1">
    <property type="entry name" value="16.7 KDA PROTEIN IN WHIE LOCUS"/>
    <property type="match status" value="1"/>
</dbReference>
<dbReference type="InterPro" id="IPR011051">
    <property type="entry name" value="RmlC_Cupin_sf"/>
</dbReference>
<dbReference type="AlphaFoldDB" id="A0A6L8MIK5"/>
<dbReference type="InterPro" id="IPR052044">
    <property type="entry name" value="PKS_Associated_Protein"/>
</dbReference>
<accession>A0A6L8MIK5</accession>
<feature type="region of interest" description="Disordered" evidence="1">
    <location>
        <begin position="99"/>
        <end position="120"/>
    </location>
</feature>
<gene>
    <name evidence="3" type="ORF">GTP44_06560</name>
</gene>
<dbReference type="InterPro" id="IPR013096">
    <property type="entry name" value="Cupin_2"/>
</dbReference>
<comment type="caution">
    <text evidence="3">The sequence shown here is derived from an EMBL/GenBank/DDBJ whole genome shotgun (WGS) entry which is preliminary data.</text>
</comment>
<name>A0A6L8MIK5_9BURK</name>
<dbReference type="EMBL" id="WWCP01000004">
    <property type="protein sequence ID" value="MYM81616.1"/>
    <property type="molecule type" value="Genomic_DNA"/>
</dbReference>
<dbReference type="Proteomes" id="UP000474565">
    <property type="component" value="Unassembled WGS sequence"/>
</dbReference>
<evidence type="ECO:0000259" key="2">
    <source>
        <dbReference type="Pfam" id="PF07883"/>
    </source>
</evidence>
<protein>
    <submittedName>
        <fullName evidence="3">Cupin domain-containing protein</fullName>
    </submittedName>
</protein>
<reference evidence="3 4" key="1">
    <citation type="submission" date="2019-12" db="EMBL/GenBank/DDBJ databases">
        <title>Novel species isolated from a subtropical stream in China.</title>
        <authorList>
            <person name="Lu H."/>
        </authorList>
    </citation>
    <scope>NUCLEOTIDE SEQUENCE [LARGE SCALE GENOMIC DNA]</scope>
    <source>
        <strain evidence="3 4">FT50W</strain>
    </source>
</reference>
<dbReference type="Pfam" id="PF07883">
    <property type="entry name" value="Cupin_2"/>
    <property type="match status" value="1"/>
</dbReference>